<keyword evidence="4" id="KW-1185">Reference proteome</keyword>
<feature type="chain" id="PRO_5016438940" evidence="1">
    <location>
        <begin position="20"/>
        <end position="343"/>
    </location>
</feature>
<gene>
    <name evidence="3" type="ORF">LX64_02686</name>
</gene>
<dbReference type="AlphaFoldDB" id="A0A327QLH8"/>
<keyword evidence="1" id="KW-0732">Signal</keyword>
<evidence type="ECO:0000259" key="2">
    <source>
        <dbReference type="SMART" id="SM00245"/>
    </source>
</evidence>
<dbReference type="GO" id="GO:0030288">
    <property type="term" value="C:outer membrane-bounded periplasmic space"/>
    <property type="evidence" value="ECO:0007669"/>
    <property type="project" value="TreeGrafter"/>
</dbReference>
<feature type="signal peptide" evidence="1">
    <location>
        <begin position="1"/>
        <end position="19"/>
    </location>
</feature>
<evidence type="ECO:0000256" key="1">
    <source>
        <dbReference type="SAM" id="SignalP"/>
    </source>
</evidence>
<dbReference type="GO" id="GO:0006508">
    <property type="term" value="P:proteolysis"/>
    <property type="evidence" value="ECO:0007669"/>
    <property type="project" value="InterPro"/>
</dbReference>
<feature type="domain" description="Tail specific protease" evidence="2">
    <location>
        <begin position="91"/>
        <end position="318"/>
    </location>
</feature>
<dbReference type="GO" id="GO:0007165">
    <property type="term" value="P:signal transduction"/>
    <property type="evidence" value="ECO:0007669"/>
    <property type="project" value="TreeGrafter"/>
</dbReference>
<dbReference type="Gene3D" id="3.90.226.10">
    <property type="entry name" value="2-enoyl-CoA Hydratase, Chain A, domain 1"/>
    <property type="match status" value="1"/>
</dbReference>
<dbReference type="Pfam" id="PF03572">
    <property type="entry name" value="Peptidase_S41"/>
    <property type="match status" value="1"/>
</dbReference>
<organism evidence="3 4">
    <name type="scientific">Chitinophaga skermanii</name>
    <dbReference type="NCBI Taxonomy" id="331697"/>
    <lineage>
        <taxon>Bacteria</taxon>
        <taxon>Pseudomonadati</taxon>
        <taxon>Bacteroidota</taxon>
        <taxon>Chitinophagia</taxon>
        <taxon>Chitinophagales</taxon>
        <taxon>Chitinophagaceae</taxon>
        <taxon>Chitinophaga</taxon>
    </lineage>
</organism>
<dbReference type="SMART" id="SM00245">
    <property type="entry name" value="TSPc"/>
    <property type="match status" value="1"/>
</dbReference>
<dbReference type="Proteomes" id="UP000249547">
    <property type="component" value="Unassembled WGS sequence"/>
</dbReference>
<dbReference type="PANTHER" id="PTHR32060:SF30">
    <property type="entry name" value="CARBOXY-TERMINAL PROCESSING PROTEASE CTPA"/>
    <property type="match status" value="1"/>
</dbReference>
<dbReference type="InterPro" id="IPR029045">
    <property type="entry name" value="ClpP/crotonase-like_dom_sf"/>
</dbReference>
<evidence type="ECO:0000313" key="3">
    <source>
        <dbReference type="EMBL" id="RAJ05526.1"/>
    </source>
</evidence>
<evidence type="ECO:0000313" key="4">
    <source>
        <dbReference type="Proteomes" id="UP000249547"/>
    </source>
</evidence>
<dbReference type="GO" id="GO:0004175">
    <property type="term" value="F:endopeptidase activity"/>
    <property type="evidence" value="ECO:0007669"/>
    <property type="project" value="TreeGrafter"/>
</dbReference>
<dbReference type="RefSeq" id="WP_111598110.1">
    <property type="nucleotide sequence ID" value="NZ_QLLL01000004.1"/>
</dbReference>
<accession>A0A327QLH8</accession>
<comment type="caution">
    <text evidence="3">The sequence shown here is derived from an EMBL/GenBank/DDBJ whole genome shotgun (WGS) entry which is preliminary data.</text>
</comment>
<proteinExistence type="predicted"/>
<dbReference type="PANTHER" id="PTHR32060">
    <property type="entry name" value="TAIL-SPECIFIC PROTEASE"/>
    <property type="match status" value="1"/>
</dbReference>
<reference evidence="3 4" key="1">
    <citation type="submission" date="2018-06" db="EMBL/GenBank/DDBJ databases">
        <title>Genomic Encyclopedia of Archaeal and Bacterial Type Strains, Phase II (KMG-II): from individual species to whole genera.</title>
        <authorList>
            <person name="Goeker M."/>
        </authorList>
    </citation>
    <scope>NUCLEOTIDE SEQUENCE [LARGE SCALE GENOMIC DNA]</scope>
    <source>
        <strain evidence="3 4">DSM 23857</strain>
    </source>
</reference>
<sequence>MKKLLLSLAFITTATGLQAQHKLFDSVFTLIQTKSVYANTVNWDSIKPVVYKQIDDTKADSIEAFIPAVNKLLQSLGDMHSSIAYKGQYSGNPDAYAYVRKKIDSVTLKAAYKGLGSLHTVLLKGNYGYINIPVAGVEPTEDMNAAIQQINGIAQSIADSLSTLLKQPLKGLIVDLRLNGGGSSPALVGGLAALLPAGTCFAFSNYNASKDAMVLKNGSLFYDTLQMTRLTNVPTVPKKLPVAVLINGYTTSAGEHVAIALKTVPRYKFFGTPTRGQITGNESIFLRKDLVLSLSTAWAEDGLGRKYPVDVQPDVFITKGFNFEDKTKDSCILAAIEWFKTSK</sequence>
<dbReference type="GO" id="GO:0008236">
    <property type="term" value="F:serine-type peptidase activity"/>
    <property type="evidence" value="ECO:0007669"/>
    <property type="project" value="InterPro"/>
</dbReference>
<protein>
    <submittedName>
        <fullName evidence="3">Peptidase S41-like protein</fullName>
    </submittedName>
</protein>
<name>A0A327QLH8_9BACT</name>
<dbReference type="EMBL" id="QLLL01000004">
    <property type="protein sequence ID" value="RAJ05526.1"/>
    <property type="molecule type" value="Genomic_DNA"/>
</dbReference>
<dbReference type="SUPFAM" id="SSF52096">
    <property type="entry name" value="ClpP/crotonase"/>
    <property type="match status" value="1"/>
</dbReference>
<dbReference type="OrthoDB" id="7314861at2"/>
<dbReference type="InterPro" id="IPR005151">
    <property type="entry name" value="Tail-specific_protease"/>
</dbReference>